<accession>A0A7Y8JRF4</accession>
<dbReference type="InterPro" id="IPR005318">
    <property type="entry name" value="OM_porin_bac"/>
</dbReference>
<feature type="signal peptide" evidence="4">
    <location>
        <begin position="1"/>
        <end position="21"/>
    </location>
</feature>
<comment type="caution">
    <text evidence="5">The sequence shown here is derived from an EMBL/GenBank/DDBJ whole genome shotgun (WGS) entry which is preliminary data.</text>
</comment>
<gene>
    <name evidence="5" type="ORF">HX822_23370</name>
</gene>
<dbReference type="Proteomes" id="UP000531950">
    <property type="component" value="Unassembled WGS sequence"/>
</dbReference>
<evidence type="ECO:0000256" key="1">
    <source>
        <dbReference type="ARBA" id="ARBA00009075"/>
    </source>
</evidence>
<evidence type="ECO:0000256" key="2">
    <source>
        <dbReference type="ARBA" id="ARBA00022448"/>
    </source>
</evidence>
<dbReference type="EMBL" id="JACARG010000045">
    <property type="protein sequence ID" value="NWE15888.1"/>
    <property type="molecule type" value="Genomic_DNA"/>
</dbReference>
<dbReference type="Pfam" id="PF03573">
    <property type="entry name" value="OprD"/>
    <property type="match status" value="1"/>
</dbReference>
<evidence type="ECO:0000313" key="6">
    <source>
        <dbReference type="Proteomes" id="UP000531950"/>
    </source>
</evidence>
<sequence>MKKSTLALAVALGAIAQQAGAAGFIEDSKATLGLRNFYINTDNRDGPNSATSHSKNAEWGQGFDLRFISGFTQGTVQFGVDAIGLYGVRLDSSRAEHGNYNGTLSGGTVFPSDGNTAVNDFASLGVTGKVKISQTVLKLGTLQPNNPVIKYNDGRLLPQTFQGGEIVSNDIKDLTLTAGQIDSAKGRNSSNNENLSIAGANKSSNYTTGEFSNKFYYAGADYKITKDLTASYYFGELKDFYSQNFLGLVHNWAIGPGVLKSDLRYYRSRDNGANGDTSTYYTSGYYTGGAKPVTSGKVDNDLYSYLALYSVNGHTFGGGYQYTKGDSDFPWLNQGDGSSNSTTTDMQIQKFGRAGERTWQARYAYDFAKVGLPGLTAGAVYLRGDNIQTTAGDKTEWERDLTLAYVVPQGTFKNLGVAWKNAMWRTNIVNARSQDENRLIVSYSIPLL</sequence>
<dbReference type="GO" id="GO:0015288">
    <property type="term" value="F:porin activity"/>
    <property type="evidence" value="ECO:0007669"/>
    <property type="project" value="TreeGrafter"/>
</dbReference>
<organism evidence="5 6">
    <name type="scientific">Pseudomonas yamanorum</name>
    <dbReference type="NCBI Taxonomy" id="515393"/>
    <lineage>
        <taxon>Bacteria</taxon>
        <taxon>Pseudomonadati</taxon>
        <taxon>Pseudomonadota</taxon>
        <taxon>Gammaproteobacteria</taxon>
        <taxon>Pseudomonadales</taxon>
        <taxon>Pseudomonadaceae</taxon>
        <taxon>Pseudomonas</taxon>
    </lineage>
</organism>
<dbReference type="InterPro" id="IPR023614">
    <property type="entry name" value="Porin_dom_sf"/>
</dbReference>
<dbReference type="Gene3D" id="2.40.160.10">
    <property type="entry name" value="Porin"/>
    <property type="match status" value="1"/>
</dbReference>
<keyword evidence="3 4" id="KW-0732">Signal</keyword>
<protein>
    <submittedName>
        <fullName evidence="5">OprD family porin</fullName>
    </submittedName>
</protein>
<dbReference type="AlphaFoldDB" id="A0A7Y8JRF4"/>
<feature type="chain" id="PRO_5030620908" evidence="4">
    <location>
        <begin position="22"/>
        <end position="448"/>
    </location>
</feature>
<dbReference type="PANTHER" id="PTHR34596:SF2">
    <property type="entry name" value="CHITOPORIN"/>
    <property type="match status" value="1"/>
</dbReference>
<dbReference type="PANTHER" id="PTHR34596">
    <property type="entry name" value="CHITOPORIN"/>
    <property type="match status" value="1"/>
</dbReference>
<keyword evidence="2" id="KW-0813">Transport</keyword>
<name>A0A7Y8JRF4_9PSED</name>
<reference evidence="5 6" key="1">
    <citation type="submission" date="2020-04" db="EMBL/GenBank/DDBJ databases">
        <title>Molecular characterization of pseudomonads from Agaricus bisporus reveal novel blotch 2 pathogens in Western Europe.</title>
        <authorList>
            <person name="Taparia T."/>
            <person name="Krijger M."/>
            <person name="Haynes E."/>
            <person name="Elpinstone J.G."/>
            <person name="Noble R."/>
            <person name="Van Der Wolf J."/>
        </authorList>
    </citation>
    <scope>NUCLEOTIDE SEQUENCE [LARGE SCALE GENOMIC DNA]</scope>
    <source>
        <strain evidence="5 6">IPO3782</strain>
    </source>
</reference>
<evidence type="ECO:0000256" key="4">
    <source>
        <dbReference type="SAM" id="SignalP"/>
    </source>
</evidence>
<dbReference type="RefSeq" id="WP_177079205.1">
    <property type="nucleotide sequence ID" value="NZ_JACARG010000045.1"/>
</dbReference>
<comment type="similarity">
    <text evidence="1">Belongs to the outer membrane porin (Opr) (TC 1.B.25) family.</text>
</comment>
<evidence type="ECO:0000313" key="5">
    <source>
        <dbReference type="EMBL" id="NWE15888.1"/>
    </source>
</evidence>
<proteinExistence type="inferred from homology"/>
<dbReference type="GO" id="GO:0016020">
    <property type="term" value="C:membrane"/>
    <property type="evidence" value="ECO:0007669"/>
    <property type="project" value="InterPro"/>
</dbReference>
<evidence type="ECO:0000256" key="3">
    <source>
        <dbReference type="ARBA" id="ARBA00022729"/>
    </source>
</evidence>